<feature type="domain" description="GATA-type" evidence="6">
    <location>
        <begin position="424"/>
        <end position="454"/>
    </location>
</feature>
<feature type="compositionally biased region" description="Low complexity" evidence="5">
    <location>
        <begin position="135"/>
        <end position="162"/>
    </location>
</feature>
<reference evidence="8" key="3">
    <citation type="submission" date="2025-08" db="UniProtKB">
        <authorList>
            <consortium name="RefSeq"/>
        </authorList>
    </citation>
    <scope>IDENTIFICATION</scope>
    <source>
        <strain evidence="8">CBS 342.82</strain>
    </source>
</reference>
<evidence type="ECO:0000313" key="8">
    <source>
        <dbReference type="RefSeq" id="XP_033458255.1"/>
    </source>
</evidence>
<reference evidence="8" key="1">
    <citation type="submission" date="2020-01" db="EMBL/GenBank/DDBJ databases">
        <authorList>
            <consortium name="DOE Joint Genome Institute"/>
            <person name="Haridas S."/>
            <person name="Albert R."/>
            <person name="Binder M."/>
            <person name="Bloem J."/>
            <person name="Labutti K."/>
            <person name="Salamov A."/>
            <person name="Andreopoulos B."/>
            <person name="Baker S.E."/>
            <person name="Barry K."/>
            <person name="Bills G."/>
            <person name="Bluhm B.H."/>
            <person name="Cannon C."/>
            <person name="Castanera R."/>
            <person name="Culley D.E."/>
            <person name="Daum C."/>
            <person name="Ezra D."/>
            <person name="Gonzalez J.B."/>
            <person name="Henrissat B."/>
            <person name="Kuo A."/>
            <person name="Liang C."/>
            <person name="Lipzen A."/>
            <person name="Lutzoni F."/>
            <person name="Magnuson J."/>
            <person name="Mondo S."/>
            <person name="Nolan M."/>
            <person name="Ohm R."/>
            <person name="Pangilinan J."/>
            <person name="Park H.-J."/>
            <person name="Ramirez L."/>
            <person name="Alfaro M."/>
            <person name="Sun H."/>
            <person name="Tritt A."/>
            <person name="Yoshinaga Y."/>
            <person name="Zwiers L.-H."/>
            <person name="Turgeon B.G."/>
            <person name="Goodwin S.B."/>
            <person name="Spatafora J.W."/>
            <person name="Crous P.W."/>
            <person name="Grigoriev I.V."/>
        </authorList>
    </citation>
    <scope>NUCLEOTIDE SEQUENCE</scope>
    <source>
        <strain evidence="8">CBS 342.82</strain>
    </source>
</reference>
<feature type="compositionally biased region" description="Basic and acidic residues" evidence="5">
    <location>
        <begin position="432"/>
        <end position="441"/>
    </location>
</feature>
<feature type="compositionally biased region" description="Low complexity" evidence="5">
    <location>
        <begin position="461"/>
        <end position="474"/>
    </location>
</feature>
<organism evidence="8">
    <name type="scientific">Dissoconium aciculare CBS 342.82</name>
    <dbReference type="NCBI Taxonomy" id="1314786"/>
    <lineage>
        <taxon>Eukaryota</taxon>
        <taxon>Fungi</taxon>
        <taxon>Dikarya</taxon>
        <taxon>Ascomycota</taxon>
        <taxon>Pezizomycotina</taxon>
        <taxon>Dothideomycetes</taxon>
        <taxon>Dothideomycetidae</taxon>
        <taxon>Mycosphaerellales</taxon>
        <taxon>Dissoconiaceae</taxon>
        <taxon>Dissoconium</taxon>
    </lineage>
</organism>
<dbReference type="PROSITE" id="PS00344">
    <property type="entry name" value="GATA_ZN_FINGER_1"/>
    <property type="match status" value="1"/>
</dbReference>
<evidence type="ECO:0000256" key="3">
    <source>
        <dbReference type="ARBA" id="ARBA00022833"/>
    </source>
</evidence>
<dbReference type="Gene3D" id="3.30.50.10">
    <property type="entry name" value="Erythroid Transcription Factor GATA-1, subunit A"/>
    <property type="match status" value="1"/>
</dbReference>
<feature type="compositionally biased region" description="Low complexity" evidence="5">
    <location>
        <begin position="55"/>
        <end position="70"/>
    </location>
</feature>
<keyword evidence="7" id="KW-1185">Reference proteome</keyword>
<dbReference type="GO" id="GO:0008270">
    <property type="term" value="F:zinc ion binding"/>
    <property type="evidence" value="ECO:0007669"/>
    <property type="project" value="UniProtKB-KW"/>
</dbReference>
<dbReference type="InterPro" id="IPR000679">
    <property type="entry name" value="Znf_GATA"/>
</dbReference>
<name>A0A6J3M136_9PEZI</name>
<dbReference type="SUPFAM" id="SSF57716">
    <property type="entry name" value="Glucocorticoid receptor-like (DNA-binding domain)"/>
    <property type="match status" value="1"/>
</dbReference>
<dbReference type="GO" id="GO:0006355">
    <property type="term" value="P:regulation of DNA-templated transcription"/>
    <property type="evidence" value="ECO:0007669"/>
    <property type="project" value="InterPro"/>
</dbReference>
<dbReference type="Proteomes" id="UP000504637">
    <property type="component" value="Unplaced"/>
</dbReference>
<dbReference type="GO" id="GO:0043565">
    <property type="term" value="F:sequence-specific DNA binding"/>
    <property type="evidence" value="ECO:0007669"/>
    <property type="project" value="InterPro"/>
</dbReference>
<gene>
    <name evidence="8" type="ORF">K489DRAFT_411601</name>
</gene>
<feature type="region of interest" description="Disordered" evidence="5">
    <location>
        <begin position="202"/>
        <end position="252"/>
    </location>
</feature>
<feature type="region of interest" description="Disordered" evidence="5">
    <location>
        <begin position="1"/>
        <end position="166"/>
    </location>
</feature>
<dbReference type="PANTHER" id="PTHR45658">
    <property type="entry name" value="GATA TRANSCRIPTION FACTOR"/>
    <property type="match status" value="1"/>
</dbReference>
<dbReference type="OrthoDB" id="2162994at2759"/>
<dbReference type="RefSeq" id="XP_033458255.1">
    <property type="nucleotide sequence ID" value="XM_033607822.1"/>
</dbReference>
<feature type="compositionally biased region" description="Basic and acidic residues" evidence="5">
    <location>
        <begin position="390"/>
        <end position="405"/>
    </location>
</feature>
<evidence type="ECO:0000259" key="6">
    <source>
        <dbReference type="PROSITE" id="PS50114"/>
    </source>
</evidence>
<keyword evidence="3" id="KW-0862">Zinc</keyword>
<proteinExistence type="predicted"/>
<dbReference type="AlphaFoldDB" id="A0A6J3M136"/>
<dbReference type="PROSITE" id="PS50114">
    <property type="entry name" value="GATA_ZN_FINGER_2"/>
    <property type="match status" value="1"/>
</dbReference>
<reference evidence="8" key="2">
    <citation type="submission" date="2020-04" db="EMBL/GenBank/DDBJ databases">
        <authorList>
            <consortium name="NCBI Genome Project"/>
        </authorList>
    </citation>
    <scope>NUCLEOTIDE SEQUENCE</scope>
    <source>
        <strain evidence="8">CBS 342.82</strain>
    </source>
</reference>
<keyword evidence="1" id="KW-0479">Metal-binding</keyword>
<evidence type="ECO:0000256" key="5">
    <source>
        <dbReference type="SAM" id="MobiDB-lite"/>
    </source>
</evidence>
<evidence type="ECO:0000256" key="2">
    <source>
        <dbReference type="ARBA" id="ARBA00022771"/>
    </source>
</evidence>
<evidence type="ECO:0000256" key="1">
    <source>
        <dbReference type="ARBA" id="ARBA00022723"/>
    </source>
</evidence>
<feature type="region of interest" description="Disordered" evidence="5">
    <location>
        <begin position="390"/>
        <end position="441"/>
    </location>
</feature>
<dbReference type="GeneID" id="54365621"/>
<dbReference type="InterPro" id="IPR013088">
    <property type="entry name" value="Znf_NHR/GATA"/>
</dbReference>
<dbReference type="SMART" id="SM00401">
    <property type="entry name" value="ZnF_GATA"/>
    <property type="match status" value="1"/>
</dbReference>
<feature type="compositionally biased region" description="Polar residues" evidence="5">
    <location>
        <begin position="24"/>
        <end position="33"/>
    </location>
</feature>
<keyword evidence="2 4" id="KW-0863">Zinc-finger</keyword>
<feature type="region of interest" description="Disordered" evidence="5">
    <location>
        <begin position="459"/>
        <end position="493"/>
    </location>
</feature>
<protein>
    <recommendedName>
        <fullName evidence="6">GATA-type domain-containing protein</fullName>
    </recommendedName>
</protein>
<evidence type="ECO:0000313" key="7">
    <source>
        <dbReference type="Proteomes" id="UP000504637"/>
    </source>
</evidence>
<sequence length="493" mass="53658">MDTSRRLQLPALNFLDARTDENPQNRSMESSAPSHPAGKASAETPYTYADSASRAAPLLPAGTAGGAWPASNPLFQTPPESRRSSGDEKTGNKAAIRQSLPSLSEIMGGDRSNSFSKNVPPPPGLLSNQIQHSKSTNPSPASPVVPSVTSSSTATYPPYTVPRADSCIKSTFPSIQTHKSAYGSVDEARGTSAVHVVRPGSHLPTLSGPLERSPVHDPVQVPHATHPMPPPGMAYGQPQYPPRRDESHQQPSLGPIYQPSVMHNAPAANLPAWKSENGDYSPMQRHDGHKDTVKRHLDSQHLEYALNEISHTSGILSDFARRYGDQVYANQRTLANLPSIVEVDDMAAKTKVQLDQLLSIRDHVINQQQAIYDYQVADQHASRAGLPEKHRMPAEHSPYDNDDKNSFQGDPKKPRRGRAAPPGRCHSCNRAETPEWRRGPDGARTLCNACGLHYAKLTRKNNNNNNSNNSNSTNKQVAGMVGSNLRPKDPMTQ</sequence>
<dbReference type="CDD" id="cd00202">
    <property type="entry name" value="ZnF_GATA"/>
    <property type="match status" value="1"/>
</dbReference>
<dbReference type="InterPro" id="IPR051140">
    <property type="entry name" value="GATA_TF"/>
</dbReference>
<feature type="compositionally biased region" description="Basic and acidic residues" evidence="5">
    <location>
        <begin position="80"/>
        <end position="91"/>
    </location>
</feature>
<accession>A0A6J3M136</accession>
<dbReference type="Pfam" id="PF00320">
    <property type="entry name" value="GATA"/>
    <property type="match status" value="1"/>
</dbReference>
<evidence type="ECO:0000256" key="4">
    <source>
        <dbReference type="PROSITE-ProRule" id="PRU00094"/>
    </source>
</evidence>